<comment type="caution">
    <text evidence="2">The sequence shown here is derived from an EMBL/GenBank/DDBJ whole genome shotgun (WGS) entry which is preliminary data.</text>
</comment>
<evidence type="ECO:0000313" key="3">
    <source>
        <dbReference type="Proteomes" id="UP000473574"/>
    </source>
</evidence>
<protein>
    <submittedName>
        <fullName evidence="2">Uncharacterized protein</fullName>
    </submittedName>
</protein>
<dbReference type="AlphaFoldDB" id="A0A6M0S581"/>
<name>A0A6M0S581_9CYAN</name>
<evidence type="ECO:0000256" key="1">
    <source>
        <dbReference type="SAM" id="Phobius"/>
    </source>
</evidence>
<organism evidence="2 3">
    <name type="scientific">Adonisia turfae CCMR0082</name>
    <dbReference type="NCBI Taxonomy" id="2304604"/>
    <lineage>
        <taxon>Bacteria</taxon>
        <taxon>Bacillati</taxon>
        <taxon>Cyanobacteriota</taxon>
        <taxon>Adonisia</taxon>
        <taxon>Adonisia turfae</taxon>
    </lineage>
</organism>
<sequence length="65" mass="7555">MHFYQIALSEFVKDWHFGGILLMQTLFLMSHISVFFQLLKAFSIGVNSLNQTLSRCFHYQGVQNA</sequence>
<reference evidence="2 3" key="1">
    <citation type="journal article" date="2020" name="Microb. Ecol.">
        <title>Ecogenomics of the Marine Benthic Filamentous Cyanobacterium Adonisia.</title>
        <authorList>
            <person name="Walter J.M."/>
            <person name="Coutinho F.H."/>
            <person name="Leomil L."/>
            <person name="Hargreaves P.I."/>
            <person name="Campeao M.E."/>
            <person name="Vieira V.V."/>
            <person name="Silva B.S."/>
            <person name="Fistarol G.O."/>
            <person name="Salomon P.S."/>
            <person name="Sawabe T."/>
            <person name="Mino S."/>
            <person name="Hosokawa M."/>
            <person name="Miyashita H."/>
            <person name="Maruyama F."/>
            <person name="van Verk M.C."/>
            <person name="Dutilh B.E."/>
            <person name="Thompson C.C."/>
            <person name="Thompson F.L."/>
        </authorList>
    </citation>
    <scope>NUCLEOTIDE SEQUENCE [LARGE SCALE GENOMIC DNA]</scope>
    <source>
        <strain evidence="2 3">CCMR0082</strain>
    </source>
</reference>
<proteinExistence type="predicted"/>
<gene>
    <name evidence="2" type="ORF">D0962_12580</name>
</gene>
<dbReference type="Proteomes" id="UP000473574">
    <property type="component" value="Unassembled WGS sequence"/>
</dbReference>
<feature type="transmembrane region" description="Helical" evidence="1">
    <location>
        <begin position="20"/>
        <end position="39"/>
    </location>
</feature>
<dbReference type="EMBL" id="QZCE01000002">
    <property type="protein sequence ID" value="NEZ63608.1"/>
    <property type="molecule type" value="Genomic_DNA"/>
</dbReference>
<accession>A0A6M0S581</accession>
<evidence type="ECO:0000313" key="2">
    <source>
        <dbReference type="EMBL" id="NEZ63608.1"/>
    </source>
</evidence>
<keyword evidence="1" id="KW-1133">Transmembrane helix</keyword>
<keyword evidence="1" id="KW-0812">Transmembrane</keyword>
<keyword evidence="1" id="KW-0472">Membrane</keyword>